<dbReference type="EMBL" id="VIGI01000007">
    <property type="protein sequence ID" value="KAB8298187.1"/>
    <property type="molecule type" value="Genomic_DNA"/>
</dbReference>
<dbReference type="Proteomes" id="UP000326757">
    <property type="component" value="Unassembled WGS sequence"/>
</dbReference>
<dbReference type="InterPro" id="IPR015797">
    <property type="entry name" value="NUDIX_hydrolase-like_dom_sf"/>
</dbReference>
<reference evidence="2 3" key="1">
    <citation type="submission" date="2019-06" db="EMBL/GenBank/DDBJ databases">
        <title>Genome Sequence of the Brown Rot Fungal Pathogen Monilinia laxa.</title>
        <authorList>
            <person name="De Miccolis Angelini R.M."/>
            <person name="Landi L."/>
            <person name="Abate D."/>
            <person name="Pollastro S."/>
            <person name="Romanazzi G."/>
            <person name="Faretra F."/>
        </authorList>
    </citation>
    <scope>NUCLEOTIDE SEQUENCE [LARGE SCALE GENOMIC DNA]</scope>
    <source>
        <strain evidence="2 3">Mlax316</strain>
    </source>
</reference>
<dbReference type="Pfam" id="PF00293">
    <property type="entry name" value="NUDIX"/>
    <property type="match status" value="1"/>
</dbReference>
<dbReference type="PANTHER" id="PTHR13622">
    <property type="entry name" value="THIAMIN PYROPHOSPHOKINASE"/>
    <property type="match status" value="1"/>
</dbReference>
<dbReference type="InterPro" id="IPR000086">
    <property type="entry name" value="NUDIX_hydrolase_dom"/>
</dbReference>
<name>A0A5N6K791_MONLA</name>
<dbReference type="GO" id="GO:0044715">
    <property type="term" value="F:8-oxo-dGDP phosphatase activity"/>
    <property type="evidence" value="ECO:0007669"/>
    <property type="project" value="TreeGrafter"/>
</dbReference>
<dbReference type="InterPro" id="IPR031804">
    <property type="entry name" value="DUF4743"/>
</dbReference>
<dbReference type="OrthoDB" id="10261522at2759"/>
<feature type="domain" description="Nudix hydrolase" evidence="1">
    <location>
        <begin position="172"/>
        <end position="321"/>
    </location>
</feature>
<protein>
    <recommendedName>
        <fullName evidence="1">Nudix hydrolase domain-containing protein</fullName>
    </recommendedName>
</protein>
<dbReference type="PANTHER" id="PTHR13622:SF8">
    <property type="entry name" value="THIAMIN PYROPHOSPHOKINASE 1"/>
    <property type="match status" value="1"/>
</dbReference>
<gene>
    <name evidence="2" type="ORF">EYC80_001932</name>
</gene>
<dbReference type="FunFam" id="3.90.79.10:FF:000019">
    <property type="entry name" value="Thiamin pyrophosphokinase, putative"/>
    <property type="match status" value="1"/>
</dbReference>
<dbReference type="Pfam" id="PF15916">
    <property type="entry name" value="DUF4743"/>
    <property type="match status" value="1"/>
</dbReference>
<dbReference type="Gene3D" id="3.90.79.10">
    <property type="entry name" value="Nucleoside Triphosphate Pyrophosphohydrolase"/>
    <property type="match status" value="1"/>
</dbReference>
<evidence type="ECO:0000313" key="3">
    <source>
        <dbReference type="Proteomes" id="UP000326757"/>
    </source>
</evidence>
<accession>A0A5N6K791</accession>
<evidence type="ECO:0000259" key="1">
    <source>
        <dbReference type="PROSITE" id="PS51462"/>
    </source>
</evidence>
<dbReference type="PROSITE" id="PS51462">
    <property type="entry name" value="NUDIX"/>
    <property type="match status" value="1"/>
</dbReference>
<sequence length="358" mass="40605">MFDAVHILKLTSNFWITFNEAQSFEESQNIMKTYLDLVNECDVFPYPEKDPSAHSTLISSLYTLIHEDVSTATQIPIGYISLPVLQELTKVPVSIKGEMSVNRSQRTVSIFTQATEAERTAAVAATCAYWRSRKTFQVLSGWRDELYPVYGSDNEVLWSIERSASVLFGIASYGIHMMGYVRCPDVSYGIKLWVPRRSTTKSTYPSMLDNTVAGGMATGEDKFEALVRECMEEASLPEDVVRKNVKSHGALTYMYIRGATAGGETGLMQPECEYVYDLELPDDVIPKPNDSEVEQFYLWTVEEVQEHMKKGEFKTNCGIVLLDFFIRHGILTQENECHFNEIKSRIHRKLPFPGPHNS</sequence>
<dbReference type="SUPFAM" id="SSF55811">
    <property type="entry name" value="Nudix"/>
    <property type="match status" value="1"/>
</dbReference>
<organism evidence="2 3">
    <name type="scientific">Monilinia laxa</name>
    <name type="common">Brown rot fungus</name>
    <name type="synonym">Sclerotinia laxa</name>
    <dbReference type="NCBI Taxonomy" id="61186"/>
    <lineage>
        <taxon>Eukaryota</taxon>
        <taxon>Fungi</taxon>
        <taxon>Dikarya</taxon>
        <taxon>Ascomycota</taxon>
        <taxon>Pezizomycotina</taxon>
        <taxon>Leotiomycetes</taxon>
        <taxon>Helotiales</taxon>
        <taxon>Sclerotiniaceae</taxon>
        <taxon>Monilinia</taxon>
    </lineage>
</organism>
<comment type="caution">
    <text evidence="2">The sequence shown here is derived from an EMBL/GenBank/DDBJ whole genome shotgun (WGS) entry which is preliminary data.</text>
</comment>
<dbReference type="CDD" id="cd03676">
    <property type="entry name" value="NUDIX_Tnr3_like"/>
    <property type="match status" value="1"/>
</dbReference>
<keyword evidence="3" id="KW-1185">Reference proteome</keyword>
<evidence type="ECO:0000313" key="2">
    <source>
        <dbReference type="EMBL" id="KAB8298187.1"/>
    </source>
</evidence>
<proteinExistence type="predicted"/>
<dbReference type="AlphaFoldDB" id="A0A5N6K791"/>